<evidence type="ECO:0000259" key="1">
    <source>
        <dbReference type="Pfam" id="PF01171"/>
    </source>
</evidence>
<reference evidence="2 3" key="1">
    <citation type="journal article" date="2010" name="DNA Res.">
        <title>Bacterial lifestyle in a deep-sea hydrothermal vent chimney revealed by the genome sequence of the thermophilic bacterium Deferribacter desulfuricans SSM1.</title>
        <authorList>
            <person name="Takaki Y."/>
            <person name="Shimamura S."/>
            <person name="Nakagawa S."/>
            <person name="Fukuhara Y."/>
            <person name="Horikawa H."/>
            <person name="Ankai A."/>
            <person name="Harada T."/>
            <person name="Hosoyama A."/>
            <person name="Oguchi A."/>
            <person name="Fukui S."/>
            <person name="Fujita N."/>
            <person name="Takami H."/>
            <person name="Takai K."/>
        </authorList>
    </citation>
    <scope>NUCLEOTIDE SEQUENCE [LARGE SCALE GENOMIC DNA]</scope>
    <source>
        <strain evidence="3">DSM 14783 / JCM 11476 / NBRC 101012 / SSM1</strain>
    </source>
</reference>
<dbReference type="SUPFAM" id="SSF52402">
    <property type="entry name" value="Adenine nucleotide alpha hydrolases-like"/>
    <property type="match status" value="1"/>
</dbReference>
<dbReference type="Pfam" id="PF01171">
    <property type="entry name" value="ATP_bind_3"/>
    <property type="match status" value="1"/>
</dbReference>
<dbReference type="InterPro" id="IPR014729">
    <property type="entry name" value="Rossmann-like_a/b/a_fold"/>
</dbReference>
<gene>
    <name evidence="2" type="ordered locus">DEFDS_1458</name>
</gene>
<proteinExistence type="predicted"/>
<evidence type="ECO:0000313" key="3">
    <source>
        <dbReference type="Proteomes" id="UP000001520"/>
    </source>
</evidence>
<dbReference type="HOGENOM" id="CLU_026481_5_2_0"/>
<evidence type="ECO:0000313" key="2">
    <source>
        <dbReference type="EMBL" id="BAI80918.1"/>
    </source>
</evidence>
<dbReference type="PANTHER" id="PTHR43686">
    <property type="entry name" value="SULFURTRANSFERASE-RELATED"/>
    <property type="match status" value="1"/>
</dbReference>
<accession>D3PE95</accession>
<keyword evidence="3" id="KW-1185">Reference proteome</keyword>
<dbReference type="Proteomes" id="UP000001520">
    <property type="component" value="Chromosome"/>
</dbReference>
<sequence>MMYKKIEKRLIGSLLKTHQKYPFLGEDLIVGVSGGIDSAVLYHLLSKFYENNSFAGKIYPVHVGISGDLKTTLPDAINVEVKEDVKFPIDCYFCSRLRRHYIFQFAKEVGCKYVLFAHHADDFAERFLWNIFYQKKLESLPVKRDYFGEVTVLRPFFYVFKRDIEKYAKKYGITDNEYKCLVKNRVTGFVEKVSKLLEINYIELVGNINYIIENYEIYGEKDE</sequence>
<dbReference type="EMBL" id="AP011529">
    <property type="protein sequence ID" value="BAI80918.1"/>
    <property type="molecule type" value="Genomic_DNA"/>
</dbReference>
<organism evidence="2 3">
    <name type="scientific">Deferribacter desulfuricans (strain DSM 14783 / JCM 11476 / NBRC 101012 / SSM1)</name>
    <dbReference type="NCBI Taxonomy" id="639282"/>
    <lineage>
        <taxon>Bacteria</taxon>
        <taxon>Pseudomonadati</taxon>
        <taxon>Deferribacterota</taxon>
        <taxon>Deferribacteres</taxon>
        <taxon>Deferribacterales</taxon>
        <taxon>Deferribacteraceae</taxon>
        <taxon>Deferribacter</taxon>
    </lineage>
</organism>
<dbReference type="KEGG" id="ddf:DEFDS_1458"/>
<name>D3PE95_DEFDS</name>
<dbReference type="InterPro" id="IPR011063">
    <property type="entry name" value="TilS/TtcA_N"/>
</dbReference>
<dbReference type="eggNOG" id="COG0037">
    <property type="taxonomic scope" value="Bacteria"/>
</dbReference>
<dbReference type="Gene3D" id="3.40.50.620">
    <property type="entry name" value="HUPs"/>
    <property type="match status" value="1"/>
</dbReference>
<dbReference type="PANTHER" id="PTHR43686:SF1">
    <property type="entry name" value="AMINOTRAN_5 DOMAIN-CONTAINING PROTEIN"/>
    <property type="match status" value="1"/>
</dbReference>
<protein>
    <recommendedName>
        <fullName evidence="1">tRNA(Ile)-lysidine/2-thiocytidine synthase N-terminal domain-containing protein</fullName>
    </recommendedName>
</protein>
<dbReference type="STRING" id="639282.DEFDS_1458"/>
<dbReference type="AlphaFoldDB" id="D3PE95"/>
<feature type="domain" description="tRNA(Ile)-lysidine/2-thiocytidine synthase N-terminal" evidence="1">
    <location>
        <begin position="98"/>
        <end position="174"/>
    </location>
</feature>